<protein>
    <submittedName>
        <fullName evidence="2">Uncharacterized protein</fullName>
    </submittedName>
</protein>
<keyword evidence="3" id="KW-1185">Reference proteome</keyword>
<feature type="compositionally biased region" description="Low complexity" evidence="1">
    <location>
        <begin position="84"/>
        <end position="98"/>
    </location>
</feature>
<comment type="caution">
    <text evidence="2">The sequence shown here is derived from an EMBL/GenBank/DDBJ whole genome shotgun (WGS) entry which is preliminary data.</text>
</comment>
<dbReference type="OrthoDB" id="696337at2759"/>
<feature type="region of interest" description="Disordered" evidence="1">
    <location>
        <begin position="1"/>
        <end position="107"/>
    </location>
</feature>
<dbReference type="AlphaFoldDB" id="A0A835UGS5"/>
<feature type="compositionally biased region" description="Polar residues" evidence="1">
    <location>
        <begin position="39"/>
        <end position="69"/>
    </location>
</feature>
<accession>A0A835UGS5</accession>
<evidence type="ECO:0000256" key="1">
    <source>
        <dbReference type="SAM" id="MobiDB-lite"/>
    </source>
</evidence>
<proteinExistence type="predicted"/>
<dbReference type="Proteomes" id="UP000636800">
    <property type="component" value="Chromosome 11"/>
</dbReference>
<gene>
    <name evidence="2" type="ORF">HPP92_021404</name>
</gene>
<name>A0A835UGS5_VANPL</name>
<reference evidence="2 3" key="1">
    <citation type="journal article" date="2020" name="Nat. Food">
        <title>A phased Vanilla planifolia genome enables genetic improvement of flavour and production.</title>
        <authorList>
            <person name="Hasing T."/>
            <person name="Tang H."/>
            <person name="Brym M."/>
            <person name="Khazi F."/>
            <person name="Huang T."/>
            <person name="Chambers A.H."/>
        </authorList>
    </citation>
    <scope>NUCLEOTIDE SEQUENCE [LARGE SCALE GENOMIC DNA]</scope>
    <source>
        <tissue evidence="2">Leaf</tissue>
    </source>
</reference>
<evidence type="ECO:0000313" key="3">
    <source>
        <dbReference type="Proteomes" id="UP000636800"/>
    </source>
</evidence>
<sequence length="107" mass="12005">MGGKSSSQSRRRSIGRSSLSDRNFSQSDTWGRQYPNERSYYQNYPLPSSQSHGNAADTYSSNQSFSTPYAYSPESFYPRPLPSQPHSSSASSGAGHQLPKLDRRYSR</sequence>
<evidence type="ECO:0000313" key="2">
    <source>
        <dbReference type="EMBL" id="KAG0461107.1"/>
    </source>
</evidence>
<organism evidence="2 3">
    <name type="scientific">Vanilla planifolia</name>
    <name type="common">Vanilla</name>
    <dbReference type="NCBI Taxonomy" id="51239"/>
    <lineage>
        <taxon>Eukaryota</taxon>
        <taxon>Viridiplantae</taxon>
        <taxon>Streptophyta</taxon>
        <taxon>Embryophyta</taxon>
        <taxon>Tracheophyta</taxon>
        <taxon>Spermatophyta</taxon>
        <taxon>Magnoliopsida</taxon>
        <taxon>Liliopsida</taxon>
        <taxon>Asparagales</taxon>
        <taxon>Orchidaceae</taxon>
        <taxon>Vanilloideae</taxon>
        <taxon>Vanilleae</taxon>
        <taxon>Vanilla</taxon>
    </lineage>
</organism>
<dbReference type="EMBL" id="JADCNL010000011">
    <property type="protein sequence ID" value="KAG0461107.1"/>
    <property type="molecule type" value="Genomic_DNA"/>
</dbReference>